<protein>
    <submittedName>
        <fullName evidence="1">Uncharacterized protein</fullName>
    </submittedName>
</protein>
<dbReference type="EMBL" id="LVYI01000002">
    <property type="protein sequence ID" value="OAP63562.1"/>
    <property type="molecule type" value="Genomic_DNA"/>
</dbReference>
<proteinExistence type="predicted"/>
<keyword evidence="2" id="KW-1185">Reference proteome</keyword>
<comment type="caution">
    <text evidence="1">The sequence shown here is derived from an EMBL/GenBank/DDBJ whole genome shotgun (WGS) entry which is preliminary data.</text>
</comment>
<evidence type="ECO:0000313" key="1">
    <source>
        <dbReference type="EMBL" id="OAP63562.1"/>
    </source>
</evidence>
<dbReference type="Proteomes" id="UP000078343">
    <property type="component" value="Unassembled WGS sequence"/>
</dbReference>
<dbReference type="GeneID" id="30006959"/>
<dbReference type="OrthoDB" id="10425441at2759"/>
<reference evidence="1 2" key="1">
    <citation type="submission" date="2016-04" db="EMBL/GenBank/DDBJ databases">
        <title>Draft genome of Fonsecaea erecta CBS 125763.</title>
        <authorList>
            <person name="Weiss V.A."/>
            <person name="Vicente V.A."/>
            <person name="Raittz R.T."/>
            <person name="Moreno L.F."/>
            <person name="De Souza E.M."/>
            <person name="Pedrosa F.O."/>
            <person name="Steffens M.B."/>
            <person name="Faoro H."/>
            <person name="Tadra-Sfeir M.Z."/>
            <person name="Najafzadeh M.J."/>
            <person name="Felipe M.S."/>
            <person name="Teixeira M."/>
            <person name="Sun J."/>
            <person name="Xi L."/>
            <person name="Gomes R."/>
            <person name="De Azevedo C.M."/>
            <person name="Salgado C.G."/>
            <person name="Da Silva M.B."/>
            <person name="Nascimento M.F."/>
            <person name="Queiroz-Telles F."/>
            <person name="Attili D.S."/>
            <person name="Gorbushina A."/>
        </authorList>
    </citation>
    <scope>NUCLEOTIDE SEQUENCE [LARGE SCALE GENOMIC DNA]</scope>
    <source>
        <strain evidence="1 2">CBS 125763</strain>
    </source>
</reference>
<sequence>MSTTVRVKLYNSVTADQHLTTADVPIDGKPHNVRDLFKPNNPAYPGKVTGNTVSIGDFKGATFTLLSPSGTKVLVRKPEQTGMSQQFSGDQKPLGNFDAQDYDLSDFTITLNKGS</sequence>
<accession>A0A178ZV47</accession>
<dbReference type="AlphaFoldDB" id="A0A178ZV47"/>
<dbReference type="RefSeq" id="XP_018696929.1">
    <property type="nucleotide sequence ID" value="XM_018834305.1"/>
</dbReference>
<organism evidence="1 2">
    <name type="scientific">Fonsecaea erecta</name>
    <dbReference type="NCBI Taxonomy" id="1367422"/>
    <lineage>
        <taxon>Eukaryota</taxon>
        <taxon>Fungi</taxon>
        <taxon>Dikarya</taxon>
        <taxon>Ascomycota</taxon>
        <taxon>Pezizomycotina</taxon>
        <taxon>Eurotiomycetes</taxon>
        <taxon>Chaetothyriomycetidae</taxon>
        <taxon>Chaetothyriales</taxon>
        <taxon>Herpotrichiellaceae</taxon>
        <taxon>Fonsecaea</taxon>
    </lineage>
</organism>
<evidence type="ECO:0000313" key="2">
    <source>
        <dbReference type="Proteomes" id="UP000078343"/>
    </source>
</evidence>
<name>A0A178ZV47_9EURO</name>
<gene>
    <name evidence="1" type="ORF">AYL99_02789</name>
</gene>